<reference evidence="1" key="1">
    <citation type="submission" date="2014-11" db="EMBL/GenBank/DDBJ databases">
        <authorList>
            <person name="Amaro Gonzalez C."/>
        </authorList>
    </citation>
    <scope>NUCLEOTIDE SEQUENCE</scope>
</reference>
<accession>A0A0E9VFV9</accession>
<dbReference type="EMBL" id="GBXM01032267">
    <property type="protein sequence ID" value="JAH76310.1"/>
    <property type="molecule type" value="Transcribed_RNA"/>
</dbReference>
<evidence type="ECO:0000313" key="1">
    <source>
        <dbReference type="EMBL" id="JAH76310.1"/>
    </source>
</evidence>
<name>A0A0E9VFV9_ANGAN</name>
<organism evidence="1">
    <name type="scientific">Anguilla anguilla</name>
    <name type="common">European freshwater eel</name>
    <name type="synonym">Muraena anguilla</name>
    <dbReference type="NCBI Taxonomy" id="7936"/>
    <lineage>
        <taxon>Eukaryota</taxon>
        <taxon>Metazoa</taxon>
        <taxon>Chordata</taxon>
        <taxon>Craniata</taxon>
        <taxon>Vertebrata</taxon>
        <taxon>Euteleostomi</taxon>
        <taxon>Actinopterygii</taxon>
        <taxon>Neopterygii</taxon>
        <taxon>Teleostei</taxon>
        <taxon>Anguilliformes</taxon>
        <taxon>Anguillidae</taxon>
        <taxon>Anguilla</taxon>
    </lineage>
</organism>
<sequence>MLSLSSEGALFSGLRMGVILDMTILRLLRLGHHR</sequence>
<reference evidence="1" key="2">
    <citation type="journal article" date="2015" name="Fish Shellfish Immunol.">
        <title>Early steps in the European eel (Anguilla anguilla)-Vibrio vulnificus interaction in the gills: Role of the RtxA13 toxin.</title>
        <authorList>
            <person name="Callol A."/>
            <person name="Pajuelo D."/>
            <person name="Ebbesson L."/>
            <person name="Teles M."/>
            <person name="MacKenzie S."/>
            <person name="Amaro C."/>
        </authorList>
    </citation>
    <scope>NUCLEOTIDE SEQUENCE</scope>
</reference>
<dbReference type="AlphaFoldDB" id="A0A0E9VFV9"/>
<proteinExistence type="predicted"/>
<protein>
    <submittedName>
        <fullName evidence="1">Uncharacterized protein</fullName>
    </submittedName>
</protein>